<evidence type="ECO:0000313" key="3">
    <source>
        <dbReference type="Proteomes" id="UP000242642"/>
    </source>
</evidence>
<proteinExistence type="predicted"/>
<reference evidence="3" key="1">
    <citation type="submission" date="2016-10" db="EMBL/GenBank/DDBJ databases">
        <authorList>
            <person name="Varghese N."/>
            <person name="Submissions S."/>
        </authorList>
    </citation>
    <scope>NUCLEOTIDE SEQUENCE [LARGE SCALE GENOMIC DNA]</scope>
    <source>
        <strain evidence="3">DSM 18579</strain>
    </source>
</reference>
<organism evidence="2 3">
    <name type="scientific">Thorsellia anophelis DSM 18579</name>
    <dbReference type="NCBI Taxonomy" id="1123402"/>
    <lineage>
        <taxon>Bacteria</taxon>
        <taxon>Pseudomonadati</taxon>
        <taxon>Pseudomonadota</taxon>
        <taxon>Gammaproteobacteria</taxon>
        <taxon>Enterobacterales</taxon>
        <taxon>Thorselliaceae</taxon>
        <taxon>Thorsellia</taxon>
    </lineage>
</organism>
<accession>A0A1I0BGV5</accession>
<dbReference type="OrthoDB" id="6520331at2"/>
<feature type="compositionally biased region" description="Polar residues" evidence="1">
    <location>
        <begin position="1"/>
        <end position="13"/>
    </location>
</feature>
<dbReference type="STRING" id="1123402.SAMN02583745_01251"/>
<evidence type="ECO:0000313" key="2">
    <source>
        <dbReference type="EMBL" id="SET06139.1"/>
    </source>
</evidence>
<gene>
    <name evidence="2" type="ORF">SAMN02583745_01251</name>
</gene>
<dbReference type="AlphaFoldDB" id="A0A1I0BGV5"/>
<dbReference type="RefSeq" id="WP_093318690.1">
    <property type="nucleotide sequence ID" value="NZ_FOHV01000008.1"/>
</dbReference>
<dbReference type="EMBL" id="FOHV01000008">
    <property type="protein sequence ID" value="SET06139.1"/>
    <property type="molecule type" value="Genomic_DNA"/>
</dbReference>
<feature type="region of interest" description="Disordered" evidence="1">
    <location>
        <begin position="1"/>
        <end position="27"/>
    </location>
</feature>
<dbReference type="Proteomes" id="UP000242642">
    <property type="component" value="Unassembled WGS sequence"/>
</dbReference>
<protein>
    <submittedName>
        <fullName evidence="2">Uncharacterized protein</fullName>
    </submittedName>
</protein>
<sequence>MSNNVIPFNQESRNGSNNTGGGGGDMEARLAKLESDVEYIKRDIGDIKILLNKIDSKLDENSLNYKNTIDKPIERIQGEIKELKSELKS</sequence>
<keyword evidence="3" id="KW-1185">Reference proteome</keyword>
<evidence type="ECO:0000256" key="1">
    <source>
        <dbReference type="SAM" id="MobiDB-lite"/>
    </source>
</evidence>
<name>A0A1I0BGV5_9GAMM</name>